<dbReference type="RefSeq" id="XP_026497524.2">
    <property type="nucleotide sequence ID" value="XM_026641739.2"/>
</dbReference>
<name>A0A8B8IK95_VANTA</name>
<dbReference type="OrthoDB" id="7383234at2759"/>
<evidence type="ECO:0000313" key="1">
    <source>
        <dbReference type="Proteomes" id="UP001652626"/>
    </source>
</evidence>
<proteinExistence type="predicted"/>
<reference evidence="2" key="1">
    <citation type="submission" date="2025-08" db="UniProtKB">
        <authorList>
            <consortium name="RefSeq"/>
        </authorList>
    </citation>
    <scope>IDENTIFICATION</scope>
    <source>
        <tissue evidence="2">Whole body</tissue>
    </source>
</reference>
<dbReference type="GeneID" id="113401708"/>
<evidence type="ECO:0000313" key="2">
    <source>
        <dbReference type="RefSeq" id="XP_026497524.2"/>
    </source>
</evidence>
<accession>A0A8B8IK95</accession>
<dbReference type="Proteomes" id="UP001652626">
    <property type="component" value="Chromosome 20"/>
</dbReference>
<gene>
    <name evidence="2" type="primary">LOC113401708</name>
</gene>
<protein>
    <submittedName>
        <fullName evidence="2">Uncharacterized protein LOC113401708</fullName>
    </submittedName>
</protein>
<dbReference type="AlphaFoldDB" id="A0A8B8IK95"/>
<sequence length="177" mass="20463">MPGCNFYLYVYDNKTVKTDKIKFFTNLYRDIADIIDLIKPEIHASMFIGIICSLPKLISNVYHILLVIENREPVESIGFTVIHLCQVCFLLFSPCIVVELHLMEVEKIRTVLIHHLICETDPKTKEDLEIFLTYTNIRSFQCKIWRCIPLNISLPIEIASVCSSTIIVLINFTHLFG</sequence>
<organism evidence="1 2">
    <name type="scientific">Vanessa tameamea</name>
    <name type="common">Kamehameha butterfly</name>
    <dbReference type="NCBI Taxonomy" id="334116"/>
    <lineage>
        <taxon>Eukaryota</taxon>
        <taxon>Metazoa</taxon>
        <taxon>Ecdysozoa</taxon>
        <taxon>Arthropoda</taxon>
        <taxon>Hexapoda</taxon>
        <taxon>Insecta</taxon>
        <taxon>Pterygota</taxon>
        <taxon>Neoptera</taxon>
        <taxon>Endopterygota</taxon>
        <taxon>Lepidoptera</taxon>
        <taxon>Glossata</taxon>
        <taxon>Ditrysia</taxon>
        <taxon>Papilionoidea</taxon>
        <taxon>Nymphalidae</taxon>
        <taxon>Nymphalinae</taxon>
        <taxon>Vanessa</taxon>
    </lineage>
</organism>
<keyword evidence="1" id="KW-1185">Reference proteome</keyword>
<dbReference type="OMA" id="CNYYLYV"/>